<dbReference type="AlphaFoldDB" id="A0A3A4NQB2"/>
<feature type="coiled-coil region" evidence="1">
    <location>
        <begin position="190"/>
        <end position="307"/>
    </location>
</feature>
<sequence>MQASNKVDVQQYLDMVTKYKWHGVIPASILMLILAIATSFLPKVYKSSCLVEVDRGAIANPLKTERDRPRNLSEYLTFFSENAIKWSILSQVVDKVGVNTILENSDKYNLRTISKLIGLVGPVRESGKSVDQEYLRKEAVINLLKKEITFTQKPPKFLLLEYSGTDANINAKVLNTLVAMLIEERTKAGLAQAGQTYDFIRAEMESYRRKLESAEVNLREFKEQHVTELPSNMNINITQLMNDKSELMAAEAEIKELTSRVQYIDEQLKKQKELIVSEVTLEANPMLAMLNQRIIDAEIELTNLITNYTELHPRVIETKSRLANLKKQREGVTESTLNSETTILNPVYQQLTQDKQNALLRKELLTSRAGHLRQNIDENTARVRSMPSQEQQLLTLTRNYEVTANIYNMFLQKLEEARLNEKLIAAATDEDSFRVIEYARASLRPIAPVRLKLFLIILLIGTGTGAGIVALFNYFDDSLKSIEEAKEFLGKPFLGTVPSLSEKNNNGSIYTYLVTKGRHVSRIL</sequence>
<dbReference type="GO" id="GO:0004713">
    <property type="term" value="F:protein tyrosine kinase activity"/>
    <property type="evidence" value="ECO:0007669"/>
    <property type="project" value="TreeGrafter"/>
</dbReference>
<dbReference type="GO" id="GO:0005886">
    <property type="term" value="C:plasma membrane"/>
    <property type="evidence" value="ECO:0007669"/>
    <property type="project" value="TreeGrafter"/>
</dbReference>
<evidence type="ECO:0000256" key="1">
    <source>
        <dbReference type="SAM" id="Coils"/>
    </source>
</evidence>
<keyword evidence="2" id="KW-0812">Transmembrane</keyword>
<evidence type="ECO:0000256" key="2">
    <source>
        <dbReference type="SAM" id="Phobius"/>
    </source>
</evidence>
<organism evidence="4 5">
    <name type="scientific">Abyssobacteria bacterium (strain SURF_5)</name>
    <dbReference type="NCBI Taxonomy" id="2093360"/>
    <lineage>
        <taxon>Bacteria</taxon>
        <taxon>Pseudomonadati</taxon>
        <taxon>Candidatus Hydrogenedentota</taxon>
        <taxon>Candidatus Abyssobacteria</taxon>
    </lineage>
</organism>
<feature type="transmembrane region" description="Helical" evidence="2">
    <location>
        <begin position="453"/>
        <end position="475"/>
    </location>
</feature>
<proteinExistence type="predicted"/>
<name>A0A3A4NQB2_ABYX5</name>
<evidence type="ECO:0000313" key="5">
    <source>
        <dbReference type="Proteomes" id="UP000265882"/>
    </source>
</evidence>
<reference evidence="4 5" key="1">
    <citation type="journal article" date="2017" name="ISME J.">
        <title>Energy and carbon metabolisms in a deep terrestrial subsurface fluid microbial community.</title>
        <authorList>
            <person name="Momper L."/>
            <person name="Jungbluth S.P."/>
            <person name="Lee M.D."/>
            <person name="Amend J.P."/>
        </authorList>
    </citation>
    <scope>NUCLEOTIDE SEQUENCE [LARGE SCALE GENOMIC DNA]</scope>
    <source>
        <strain evidence="4">SURF_5</strain>
    </source>
</reference>
<keyword evidence="1" id="KW-0175">Coiled coil</keyword>
<dbReference type="PANTHER" id="PTHR32309:SF13">
    <property type="entry name" value="FERRIC ENTEROBACTIN TRANSPORT PROTEIN FEPE"/>
    <property type="match status" value="1"/>
</dbReference>
<dbReference type="EMBL" id="QZKU01000075">
    <property type="protein sequence ID" value="RJP20665.1"/>
    <property type="molecule type" value="Genomic_DNA"/>
</dbReference>
<accession>A0A3A4NQB2</accession>
<evidence type="ECO:0000313" key="4">
    <source>
        <dbReference type="EMBL" id="RJP20665.1"/>
    </source>
</evidence>
<dbReference type="InterPro" id="IPR050445">
    <property type="entry name" value="Bact_polysacc_biosynth/exp"/>
</dbReference>
<keyword evidence="2" id="KW-1133">Transmembrane helix</keyword>
<evidence type="ECO:0000259" key="3">
    <source>
        <dbReference type="Pfam" id="PF13807"/>
    </source>
</evidence>
<protein>
    <recommendedName>
        <fullName evidence="3">Tyrosine-protein kinase G-rich domain-containing protein</fullName>
    </recommendedName>
</protein>
<feature type="transmembrane region" description="Helical" evidence="2">
    <location>
        <begin position="21"/>
        <end position="41"/>
    </location>
</feature>
<dbReference type="Proteomes" id="UP000265882">
    <property type="component" value="Unassembled WGS sequence"/>
</dbReference>
<dbReference type="Pfam" id="PF13807">
    <property type="entry name" value="GNVR"/>
    <property type="match status" value="1"/>
</dbReference>
<dbReference type="PANTHER" id="PTHR32309">
    <property type="entry name" value="TYROSINE-PROTEIN KINASE"/>
    <property type="match status" value="1"/>
</dbReference>
<gene>
    <name evidence="4" type="ORF">C4520_10945</name>
</gene>
<comment type="caution">
    <text evidence="4">The sequence shown here is derived from an EMBL/GenBank/DDBJ whole genome shotgun (WGS) entry which is preliminary data.</text>
</comment>
<feature type="domain" description="Tyrosine-protein kinase G-rich" evidence="3">
    <location>
        <begin position="390"/>
        <end position="469"/>
    </location>
</feature>
<keyword evidence="2" id="KW-0472">Membrane</keyword>
<dbReference type="InterPro" id="IPR032807">
    <property type="entry name" value="GNVR"/>
</dbReference>